<accession>A0AAD9R1J8</accession>
<dbReference type="SMART" id="SM00355">
    <property type="entry name" value="ZnF_C2H2"/>
    <property type="match status" value="8"/>
</dbReference>
<dbReference type="PROSITE" id="PS00028">
    <property type="entry name" value="ZINC_FINGER_C2H2_1"/>
    <property type="match status" value="6"/>
</dbReference>
<dbReference type="PROSITE" id="PS50157">
    <property type="entry name" value="ZINC_FINGER_C2H2_2"/>
    <property type="match status" value="8"/>
</dbReference>
<feature type="region of interest" description="Disordered" evidence="7">
    <location>
        <begin position="520"/>
        <end position="594"/>
    </location>
</feature>
<feature type="domain" description="C2H2-type" evidence="8">
    <location>
        <begin position="338"/>
        <end position="366"/>
    </location>
</feature>
<keyword evidence="10" id="KW-1185">Reference proteome</keyword>
<keyword evidence="5" id="KW-0539">Nucleus</keyword>
<evidence type="ECO:0000256" key="5">
    <source>
        <dbReference type="ARBA" id="ARBA00023242"/>
    </source>
</evidence>
<comment type="caution">
    <text evidence="9">The sequence shown here is derived from an EMBL/GenBank/DDBJ whole genome shotgun (WGS) entry which is preliminary data.</text>
</comment>
<feature type="compositionally biased region" description="Acidic residues" evidence="7">
    <location>
        <begin position="538"/>
        <end position="564"/>
    </location>
</feature>
<feature type="compositionally biased region" description="Basic residues" evidence="7">
    <location>
        <begin position="160"/>
        <end position="179"/>
    </location>
</feature>
<reference evidence="9" key="2">
    <citation type="journal article" date="2023" name="Science">
        <title>Genomic signatures of disease resistance in endangered staghorn corals.</title>
        <authorList>
            <person name="Vollmer S.V."/>
            <person name="Selwyn J.D."/>
            <person name="Despard B.A."/>
            <person name="Roesel C.L."/>
        </authorList>
    </citation>
    <scope>NUCLEOTIDE SEQUENCE</scope>
    <source>
        <strain evidence="9">K2</strain>
    </source>
</reference>
<feature type="compositionally biased region" description="Polar residues" evidence="7">
    <location>
        <begin position="573"/>
        <end position="584"/>
    </location>
</feature>
<dbReference type="SUPFAM" id="SSF57667">
    <property type="entry name" value="beta-beta-alpha zinc fingers"/>
    <property type="match status" value="4"/>
</dbReference>
<feature type="domain" description="C2H2-type" evidence="8">
    <location>
        <begin position="458"/>
        <end position="486"/>
    </location>
</feature>
<keyword evidence="4" id="KW-0862">Zinc</keyword>
<dbReference type="FunFam" id="3.30.160.60:FF:000303">
    <property type="entry name" value="Zinc finger protein 41"/>
    <property type="match status" value="1"/>
</dbReference>
<dbReference type="AlphaFoldDB" id="A0AAD9R1J8"/>
<dbReference type="Pfam" id="PF00096">
    <property type="entry name" value="zf-C2H2"/>
    <property type="match status" value="3"/>
</dbReference>
<dbReference type="Gene3D" id="3.30.160.60">
    <property type="entry name" value="Classic Zinc Finger"/>
    <property type="match status" value="7"/>
</dbReference>
<keyword evidence="3 6" id="KW-0863">Zinc-finger</keyword>
<dbReference type="PANTHER" id="PTHR24388">
    <property type="entry name" value="ZINC FINGER PROTEIN"/>
    <property type="match status" value="1"/>
</dbReference>
<dbReference type="GO" id="GO:0008270">
    <property type="term" value="F:zinc ion binding"/>
    <property type="evidence" value="ECO:0007669"/>
    <property type="project" value="UniProtKB-KW"/>
</dbReference>
<feature type="compositionally biased region" description="Basic and acidic residues" evidence="7">
    <location>
        <begin position="189"/>
        <end position="199"/>
    </location>
</feature>
<feature type="region of interest" description="Disordered" evidence="7">
    <location>
        <begin position="156"/>
        <end position="210"/>
    </location>
</feature>
<evidence type="ECO:0000256" key="7">
    <source>
        <dbReference type="SAM" id="MobiDB-lite"/>
    </source>
</evidence>
<dbReference type="GO" id="GO:0005634">
    <property type="term" value="C:nucleus"/>
    <property type="evidence" value="ECO:0007669"/>
    <property type="project" value="UniProtKB-SubCell"/>
</dbReference>
<feature type="domain" description="C2H2-type" evidence="8">
    <location>
        <begin position="310"/>
        <end position="337"/>
    </location>
</feature>
<proteinExistence type="predicted"/>
<evidence type="ECO:0000259" key="8">
    <source>
        <dbReference type="PROSITE" id="PS50157"/>
    </source>
</evidence>
<keyword evidence="2" id="KW-0677">Repeat</keyword>
<dbReference type="InterPro" id="IPR013087">
    <property type="entry name" value="Znf_C2H2_type"/>
</dbReference>
<evidence type="ECO:0000256" key="1">
    <source>
        <dbReference type="ARBA" id="ARBA00022723"/>
    </source>
</evidence>
<dbReference type="FunFam" id="3.30.160.60:FF:001049">
    <property type="entry name" value="zinc finger protein 319"/>
    <property type="match status" value="1"/>
</dbReference>
<dbReference type="FunFam" id="3.30.160.60:FF:000100">
    <property type="entry name" value="Zinc finger 45-like"/>
    <property type="match status" value="1"/>
</dbReference>
<evidence type="ECO:0000313" key="10">
    <source>
        <dbReference type="Proteomes" id="UP001249851"/>
    </source>
</evidence>
<organism evidence="9 10">
    <name type="scientific">Acropora cervicornis</name>
    <name type="common">Staghorn coral</name>
    <dbReference type="NCBI Taxonomy" id="6130"/>
    <lineage>
        <taxon>Eukaryota</taxon>
        <taxon>Metazoa</taxon>
        <taxon>Cnidaria</taxon>
        <taxon>Anthozoa</taxon>
        <taxon>Hexacorallia</taxon>
        <taxon>Scleractinia</taxon>
        <taxon>Astrocoeniina</taxon>
        <taxon>Acroporidae</taxon>
        <taxon>Acropora</taxon>
    </lineage>
</organism>
<reference evidence="9" key="1">
    <citation type="journal article" date="2023" name="G3 (Bethesda)">
        <title>Whole genome assembly and annotation of the endangered Caribbean coral Acropora cervicornis.</title>
        <authorList>
            <person name="Selwyn J.D."/>
            <person name="Vollmer S.V."/>
        </authorList>
    </citation>
    <scope>NUCLEOTIDE SEQUENCE</scope>
    <source>
        <strain evidence="9">K2</strain>
    </source>
</reference>
<protein>
    <submittedName>
        <fullName evidence="9">Zinc finger protein 341</fullName>
    </submittedName>
</protein>
<dbReference type="EMBL" id="JARQWQ010000006">
    <property type="protein sequence ID" value="KAK2571380.1"/>
    <property type="molecule type" value="Genomic_DNA"/>
</dbReference>
<evidence type="ECO:0000256" key="4">
    <source>
        <dbReference type="ARBA" id="ARBA00022833"/>
    </source>
</evidence>
<gene>
    <name evidence="9" type="ORF">P5673_003968</name>
</gene>
<dbReference type="Pfam" id="PF13894">
    <property type="entry name" value="zf-C2H2_4"/>
    <property type="match status" value="1"/>
</dbReference>
<feature type="domain" description="C2H2-type" evidence="8">
    <location>
        <begin position="367"/>
        <end position="394"/>
    </location>
</feature>
<name>A0AAD9R1J8_ACRCE</name>
<dbReference type="GO" id="GO:0000981">
    <property type="term" value="F:DNA-binding transcription factor activity, RNA polymerase II-specific"/>
    <property type="evidence" value="ECO:0007669"/>
    <property type="project" value="TreeGrafter"/>
</dbReference>
<evidence type="ECO:0000256" key="3">
    <source>
        <dbReference type="ARBA" id="ARBA00022771"/>
    </source>
</evidence>
<feature type="domain" description="C2H2-type" evidence="8">
    <location>
        <begin position="284"/>
        <end position="309"/>
    </location>
</feature>
<dbReference type="InterPro" id="IPR050527">
    <property type="entry name" value="Snail/Krueppel_Znf"/>
</dbReference>
<feature type="domain" description="C2H2-type" evidence="8">
    <location>
        <begin position="258"/>
        <end position="285"/>
    </location>
</feature>
<evidence type="ECO:0000256" key="6">
    <source>
        <dbReference type="PROSITE-ProRule" id="PRU00042"/>
    </source>
</evidence>
<dbReference type="PANTHER" id="PTHR24388:SF28">
    <property type="entry name" value="ZINC FINGER PROTEIN 341"/>
    <property type="match status" value="1"/>
</dbReference>
<evidence type="ECO:0000313" key="9">
    <source>
        <dbReference type="EMBL" id="KAK2571380.1"/>
    </source>
</evidence>
<feature type="domain" description="C2H2-type" evidence="8">
    <location>
        <begin position="397"/>
        <end position="429"/>
    </location>
</feature>
<dbReference type="InterPro" id="IPR036236">
    <property type="entry name" value="Znf_C2H2_sf"/>
</dbReference>
<dbReference type="Proteomes" id="UP001249851">
    <property type="component" value="Unassembled WGS sequence"/>
</dbReference>
<keyword evidence="1" id="KW-0479">Metal-binding</keyword>
<feature type="domain" description="C2H2-type" evidence="8">
    <location>
        <begin position="430"/>
        <end position="457"/>
    </location>
</feature>
<dbReference type="GO" id="GO:0000978">
    <property type="term" value="F:RNA polymerase II cis-regulatory region sequence-specific DNA binding"/>
    <property type="evidence" value="ECO:0007669"/>
    <property type="project" value="TreeGrafter"/>
</dbReference>
<evidence type="ECO:0000256" key="2">
    <source>
        <dbReference type="ARBA" id="ARBA00022737"/>
    </source>
</evidence>
<dbReference type="Pfam" id="PF13912">
    <property type="entry name" value="zf-C2H2_6"/>
    <property type="match status" value="2"/>
</dbReference>
<sequence>MFVQLLACSRHAVVDRKDLCVKFILKTSLFCIFLCFVFLEDEQDVHYCGKCKLSFFAISEYVQHKINKVCRENKNTLRKVVEKLPIGVNYKTSGTWEDPCSKDTDGFLPDDKKTTQINVVMTPDISSTSRRVEVQFLEPLVGSELTKDLNIADEATSGKAVKRHKRKSSQPKTTRKRKSSSSSSLPVVEKAKEPRDKKSTTKLTNESVTVHIPESQLVHLNSTSVSSSCPSPPGTAVRKQGATSVFVPIYLNQSTKVYKCQRCHAVFQTLEEKEEHSKMHKKEFRCSLCSKTFVTANGFEQHQLNESHSHPCDQCGKVFTSVVQLKKHTITHSTDRPFGCDQCEKSFFSSTNLRSHVRTVHATERRHKCPECGKAFARKDKMKRHSLIHYPDTRPTFTCPFRSHTGCMKTFYREDKLKRHLFTHSKDKPFKCEQCNKGYARRDNLNDHMRIHTGNYSHTCDICNKGFIGPHKLAKHMKSAHKQGEPKIEAAVSQEPQHLPTMVSLDACLLSRVQPRVESNVTQPLTDAETEMSLADGPIEDDGEAFDIPESESDPEGTLEEEEQQVVHGISLPTATSQPTSSQEHGSRGRLQGIRPVPRVNAAPQTFIPPPLPPGLHATAELMAFSQEIFNVVGKFQS</sequence>